<evidence type="ECO:0000259" key="4">
    <source>
        <dbReference type="Pfam" id="PF04577"/>
    </source>
</evidence>
<dbReference type="Pfam" id="PF04577">
    <property type="entry name" value="Glyco_transf_61"/>
    <property type="match status" value="1"/>
</dbReference>
<name>A0AAW5EM73_NOVHA</name>
<protein>
    <submittedName>
        <fullName evidence="5">Glycosyltransferase family 61 protein</fullName>
    </submittedName>
</protein>
<evidence type="ECO:0000256" key="1">
    <source>
        <dbReference type="ARBA" id="ARBA00022676"/>
    </source>
</evidence>
<organism evidence="5 6">
    <name type="scientific">Novacetimonas hansenii</name>
    <name type="common">Komagataeibacter hansenii</name>
    <dbReference type="NCBI Taxonomy" id="436"/>
    <lineage>
        <taxon>Bacteria</taxon>
        <taxon>Pseudomonadati</taxon>
        <taxon>Pseudomonadota</taxon>
        <taxon>Alphaproteobacteria</taxon>
        <taxon>Acetobacterales</taxon>
        <taxon>Acetobacteraceae</taxon>
        <taxon>Novacetimonas</taxon>
    </lineage>
</organism>
<gene>
    <name evidence="5" type="ORF">K1W68_02330</name>
</gene>
<dbReference type="EMBL" id="JAIBCX010000004">
    <property type="protein sequence ID" value="MCJ8352839.1"/>
    <property type="molecule type" value="Genomic_DNA"/>
</dbReference>
<dbReference type="PANTHER" id="PTHR20961">
    <property type="entry name" value="GLYCOSYLTRANSFERASE"/>
    <property type="match status" value="1"/>
</dbReference>
<keyword evidence="3" id="KW-0325">Glycoprotein</keyword>
<evidence type="ECO:0000256" key="2">
    <source>
        <dbReference type="ARBA" id="ARBA00022679"/>
    </source>
</evidence>
<evidence type="ECO:0000256" key="3">
    <source>
        <dbReference type="ARBA" id="ARBA00023180"/>
    </source>
</evidence>
<dbReference type="InterPro" id="IPR007657">
    <property type="entry name" value="Glycosyltransferase_61"/>
</dbReference>
<proteinExistence type="predicted"/>
<reference evidence="5" key="2">
    <citation type="submission" date="2022-03" db="EMBL/GenBank/DDBJ databases">
        <authorList>
            <person name="Ryngajllo M."/>
            <person name="Jacek P."/>
            <person name="Kubiak K."/>
        </authorList>
    </citation>
    <scope>NUCLEOTIDE SEQUENCE</scope>
    <source>
        <strain evidence="5">SI1</strain>
    </source>
</reference>
<dbReference type="AlphaFoldDB" id="A0AAW5EM73"/>
<dbReference type="InterPro" id="IPR049625">
    <property type="entry name" value="Glyco_transf_61_cat"/>
</dbReference>
<feature type="domain" description="Glycosyltransferase 61 catalytic" evidence="4">
    <location>
        <begin position="124"/>
        <end position="294"/>
    </location>
</feature>
<comment type="caution">
    <text evidence="5">The sequence shown here is derived from an EMBL/GenBank/DDBJ whole genome shotgun (WGS) entry which is preliminary data.</text>
</comment>
<accession>A0AAW5EM73</accession>
<dbReference type="GO" id="GO:0016757">
    <property type="term" value="F:glycosyltransferase activity"/>
    <property type="evidence" value="ECO:0007669"/>
    <property type="project" value="UniProtKB-KW"/>
</dbReference>
<evidence type="ECO:0000313" key="6">
    <source>
        <dbReference type="Proteomes" id="UP001202887"/>
    </source>
</evidence>
<sequence>MISCIDITKAGGSICQSFVSPEFHTSPPFVVNKEYIPPNIVQAMDKGWCTRIHQKRHVNVYHIKNVFVTEEGLVLTSKGDVLQQSITQHSNSDLERALYNITNKSPIHIHGKTLLLRKRGDTNYGHWNVEVLPKLWLIDGVIEFQNLFLPRGGAEMNRVYRDSISYSTKNEYNKIYACKEDVYKIDDLILIDGMTKHGTYMSPLAFSRTDDIVKKVPGSGLKKVFISREGCLRNINEEEALLKIINGMGFVKINPKNLSYIEQVRYLKDANIVVGVLGAGLTNIMFCKKDTKVISICPAAMPDTFYYLISQIRGYKYVEIRERNVNGDFSRNSIMSWGDEIVNEISSNI</sequence>
<dbReference type="RefSeq" id="WP_247066249.1">
    <property type="nucleotide sequence ID" value="NZ_CP094849.1"/>
</dbReference>
<evidence type="ECO:0000313" key="5">
    <source>
        <dbReference type="EMBL" id="MCJ8352839.1"/>
    </source>
</evidence>
<reference evidence="5" key="1">
    <citation type="journal article" date="2021" name="Polymers (Basel)">
        <title>Highly Stretchable Bacterial Cellulose Produced by Komagataeibacter hansenii SI1.</title>
        <authorList>
            <person name="Cielecka I."/>
            <person name="Ryngajllo M."/>
            <person name="Maniukiewicz W."/>
            <person name="Bielecki S."/>
        </authorList>
    </citation>
    <scope>NUCLEOTIDE SEQUENCE</scope>
    <source>
        <strain evidence="5">SI1</strain>
    </source>
</reference>
<keyword evidence="2" id="KW-0808">Transferase</keyword>
<dbReference type="Proteomes" id="UP001202887">
    <property type="component" value="Unassembled WGS sequence"/>
</dbReference>
<keyword evidence="1" id="KW-0328">Glycosyltransferase</keyword>